<name>A0A255EPR1_9ACTN</name>
<organism evidence="1 2">
    <name type="scientific">Parenemella sanctibonifatiensis</name>
    <dbReference type="NCBI Taxonomy" id="2016505"/>
    <lineage>
        <taxon>Bacteria</taxon>
        <taxon>Bacillati</taxon>
        <taxon>Actinomycetota</taxon>
        <taxon>Actinomycetes</taxon>
        <taxon>Propionibacteriales</taxon>
        <taxon>Propionibacteriaceae</taxon>
        <taxon>Parenemella</taxon>
    </lineage>
</organism>
<proteinExistence type="predicted"/>
<evidence type="ECO:0000313" key="2">
    <source>
        <dbReference type="Proteomes" id="UP000216300"/>
    </source>
</evidence>
<keyword evidence="2" id="KW-1185">Reference proteome</keyword>
<dbReference type="OrthoDB" id="181905at2"/>
<dbReference type="EMBL" id="NMVJ01000006">
    <property type="protein sequence ID" value="OYN91452.1"/>
    <property type="molecule type" value="Genomic_DNA"/>
</dbReference>
<protein>
    <recommendedName>
        <fullName evidence="3">MFS transporter</fullName>
    </recommendedName>
</protein>
<dbReference type="AlphaFoldDB" id="A0A255EPR1"/>
<gene>
    <name evidence="1" type="ORF">CGZ91_07005</name>
</gene>
<dbReference type="Pfam" id="PF13347">
    <property type="entry name" value="MFS_2"/>
    <property type="match status" value="1"/>
</dbReference>
<dbReference type="SUPFAM" id="SSF103473">
    <property type="entry name" value="MFS general substrate transporter"/>
    <property type="match status" value="1"/>
</dbReference>
<evidence type="ECO:0008006" key="3">
    <source>
        <dbReference type="Google" id="ProtNLM"/>
    </source>
</evidence>
<dbReference type="InterPro" id="IPR036259">
    <property type="entry name" value="MFS_trans_sf"/>
</dbReference>
<comment type="caution">
    <text evidence="1">The sequence shown here is derived from an EMBL/GenBank/DDBJ whole genome shotgun (WGS) entry which is preliminary data.</text>
</comment>
<accession>A0A255EPR1</accession>
<dbReference type="Gene3D" id="1.20.1250.20">
    <property type="entry name" value="MFS general substrate transporter like domains"/>
    <property type="match status" value="1"/>
</dbReference>
<evidence type="ECO:0000313" key="1">
    <source>
        <dbReference type="EMBL" id="OYN91452.1"/>
    </source>
</evidence>
<sequence>MFGLSLPMNLVRGSMLFFYVQLLGLDARAYAAVMIVFAVIDAVDNPVLGWLSDRTRTRFGPSG</sequence>
<reference evidence="1 2" key="1">
    <citation type="submission" date="2017-07" db="EMBL/GenBank/DDBJ databases">
        <title>Draft whole genome sequences of clinical Proprionibacteriaceae strains.</title>
        <authorList>
            <person name="Bernier A.-M."/>
            <person name="Bernard K."/>
            <person name="Domingo M.-C."/>
        </authorList>
    </citation>
    <scope>NUCLEOTIDE SEQUENCE [LARGE SCALE GENOMIC DNA]</scope>
    <source>
        <strain evidence="1 2">NML 150081</strain>
    </source>
</reference>
<dbReference type="Proteomes" id="UP000216300">
    <property type="component" value="Unassembled WGS sequence"/>
</dbReference>